<evidence type="ECO:0000256" key="1">
    <source>
        <dbReference type="ARBA" id="ARBA00004496"/>
    </source>
</evidence>
<dbReference type="Pfam" id="PF17900">
    <property type="entry name" value="Peptidase_M1_N"/>
    <property type="match status" value="1"/>
</dbReference>
<comment type="caution">
    <text evidence="13">The sequence shown here is derived from an EMBL/GenBank/DDBJ whole genome shotgun (WGS) entry which is preliminary data.</text>
</comment>
<dbReference type="InterPro" id="IPR045357">
    <property type="entry name" value="Aminopeptidase_N-like_N"/>
</dbReference>
<dbReference type="InterPro" id="IPR001930">
    <property type="entry name" value="Peptidase_M1"/>
</dbReference>
<accession>A0ABD2QNF4</accession>
<dbReference type="GO" id="GO:0005737">
    <property type="term" value="C:cytoplasm"/>
    <property type="evidence" value="ECO:0007669"/>
    <property type="project" value="UniProtKB-SubCell"/>
</dbReference>
<evidence type="ECO:0000256" key="10">
    <source>
        <dbReference type="PIRSR" id="PIRSR634015-2"/>
    </source>
</evidence>
<keyword evidence="5 11" id="KW-0479">Metal-binding</keyword>
<gene>
    <name evidence="13" type="primary">LTA4H_1</name>
    <name evidence="13" type="ORF">Ciccas_000286</name>
</gene>
<dbReference type="InterPro" id="IPR034015">
    <property type="entry name" value="M1_LTA4H"/>
</dbReference>
<dbReference type="SUPFAM" id="SSF63737">
    <property type="entry name" value="Leukotriene A4 hydrolase N-terminal domain"/>
    <property type="match status" value="1"/>
</dbReference>
<dbReference type="CDD" id="cd09599">
    <property type="entry name" value="M1_LTA4H"/>
    <property type="match status" value="1"/>
</dbReference>
<feature type="binding site" evidence="10">
    <location>
        <begin position="134"/>
        <end position="139"/>
    </location>
    <ligand>
        <name>a peptide</name>
        <dbReference type="ChEBI" id="CHEBI:60466"/>
    </ligand>
</feature>
<comment type="cofactor">
    <cofactor evidence="11">
        <name>Zn(2+)</name>
        <dbReference type="ChEBI" id="CHEBI:29105"/>
    </cofactor>
    <text evidence="11">Binds 1 zinc ion per subunit.</text>
</comment>
<evidence type="ECO:0000256" key="7">
    <source>
        <dbReference type="ARBA" id="ARBA00022833"/>
    </source>
</evidence>
<protein>
    <submittedName>
        <fullName evidence="13">Leukotriene A-4 hydrolase</fullName>
    </submittedName>
</protein>
<keyword evidence="14" id="KW-1185">Reference proteome</keyword>
<evidence type="ECO:0000259" key="12">
    <source>
        <dbReference type="SMART" id="SM01263"/>
    </source>
</evidence>
<reference evidence="13 14" key="1">
    <citation type="submission" date="2024-11" db="EMBL/GenBank/DDBJ databases">
        <title>Adaptive evolution of stress response genes in parasites aligns with host niche diversity.</title>
        <authorList>
            <person name="Hahn C."/>
            <person name="Resl P."/>
        </authorList>
    </citation>
    <scope>NUCLEOTIDE SEQUENCE [LARGE SCALE GENOMIC DNA]</scope>
    <source>
        <strain evidence="13">EGGRZ-B1_66</strain>
        <tissue evidence="13">Body</tissue>
    </source>
</reference>
<dbReference type="Gene3D" id="2.60.40.1730">
    <property type="entry name" value="tricorn interacting facor f3 domain"/>
    <property type="match status" value="1"/>
</dbReference>
<feature type="active site" description="Proton donor" evidence="9">
    <location>
        <position position="248"/>
    </location>
</feature>
<dbReference type="InterPro" id="IPR015211">
    <property type="entry name" value="Peptidase_M1_C"/>
</dbReference>
<keyword evidence="6 13" id="KW-0378">Hydrolase</keyword>
<dbReference type="InterPro" id="IPR049980">
    <property type="entry name" value="LTA4H_cat"/>
</dbReference>
<dbReference type="Gene3D" id="1.25.40.320">
    <property type="entry name" value="Peptidase M1, leukotriene A4 hydrolase/aminopeptidase C-terminal domain"/>
    <property type="match status" value="1"/>
</dbReference>
<evidence type="ECO:0000313" key="13">
    <source>
        <dbReference type="EMBL" id="KAL3321046.1"/>
    </source>
</evidence>
<evidence type="ECO:0000256" key="6">
    <source>
        <dbReference type="ARBA" id="ARBA00022801"/>
    </source>
</evidence>
<feature type="binding site" evidence="11">
    <location>
        <position position="167"/>
    </location>
    <ligand>
        <name>Zn(2+)</name>
        <dbReference type="ChEBI" id="CHEBI:29105"/>
        <note>catalytic</note>
    </ligand>
</feature>
<dbReference type="InterPro" id="IPR027268">
    <property type="entry name" value="Peptidase_M4/M1_CTD_sf"/>
</dbReference>
<evidence type="ECO:0000256" key="4">
    <source>
        <dbReference type="ARBA" id="ARBA00022670"/>
    </source>
</evidence>
<name>A0ABD2QNF4_9PLAT</name>
<feature type="domain" description="Peptidase M1 leukotriene A4 hydrolase/aminopeptidase C-terminal" evidence="12">
    <location>
        <begin position="326"/>
        <end position="438"/>
    </location>
</feature>
<dbReference type="PRINTS" id="PR00756">
    <property type="entry name" value="ALADIPTASE"/>
</dbReference>
<feature type="binding site" evidence="11">
    <location>
        <position position="163"/>
    </location>
    <ligand>
        <name>Zn(2+)</name>
        <dbReference type="ChEBI" id="CHEBI:29105"/>
        <note>catalytic</note>
    </ligand>
</feature>
<dbReference type="PANTHER" id="PTHR45726:SF3">
    <property type="entry name" value="LEUKOTRIENE A-4 HYDROLASE"/>
    <property type="match status" value="1"/>
</dbReference>
<feature type="binding site" evidence="10">
    <location>
        <begin position="13"/>
        <end position="15"/>
    </location>
    <ligand>
        <name>a peptide</name>
        <dbReference type="ChEBI" id="CHEBI:60466"/>
    </ligand>
</feature>
<dbReference type="GO" id="GO:0006508">
    <property type="term" value="P:proteolysis"/>
    <property type="evidence" value="ECO:0007669"/>
    <property type="project" value="UniProtKB-KW"/>
</dbReference>
<dbReference type="InterPro" id="IPR016024">
    <property type="entry name" value="ARM-type_fold"/>
</dbReference>
<dbReference type="InterPro" id="IPR014782">
    <property type="entry name" value="Peptidase_M1_dom"/>
</dbReference>
<keyword evidence="4" id="KW-0645">Protease</keyword>
<keyword evidence="3" id="KW-0963">Cytoplasm</keyword>
<comment type="similarity">
    <text evidence="2">Belongs to the peptidase M1 family.</text>
</comment>
<dbReference type="Gene3D" id="1.10.390.10">
    <property type="entry name" value="Neutral Protease Domain 2"/>
    <property type="match status" value="1"/>
</dbReference>
<comment type="subcellular location">
    <subcellularLocation>
        <location evidence="1">Cytoplasm</location>
    </subcellularLocation>
</comment>
<dbReference type="SUPFAM" id="SSF48371">
    <property type="entry name" value="ARM repeat"/>
    <property type="match status" value="1"/>
</dbReference>
<dbReference type="SMART" id="SM01263">
    <property type="entry name" value="Leuk-A4-hydro_C"/>
    <property type="match status" value="1"/>
</dbReference>
<dbReference type="Gene3D" id="3.30.2010.30">
    <property type="match status" value="1"/>
</dbReference>
<dbReference type="Proteomes" id="UP001626550">
    <property type="component" value="Unassembled WGS sequence"/>
</dbReference>
<dbReference type="FunFam" id="3.30.2010.30:FF:000001">
    <property type="entry name" value="Leukotriene A(4) hydrolase"/>
    <property type="match status" value="1"/>
</dbReference>
<dbReference type="EMBL" id="JBJKFK010000014">
    <property type="protein sequence ID" value="KAL3321046.1"/>
    <property type="molecule type" value="Genomic_DNA"/>
</dbReference>
<feature type="binding site" evidence="11">
    <location>
        <position position="186"/>
    </location>
    <ligand>
        <name>Zn(2+)</name>
        <dbReference type="ChEBI" id="CHEBI:29105"/>
        <note>catalytic</note>
    </ligand>
</feature>
<proteinExistence type="inferred from homology"/>
<evidence type="ECO:0000256" key="8">
    <source>
        <dbReference type="ARBA" id="ARBA00023049"/>
    </source>
</evidence>
<dbReference type="InterPro" id="IPR038502">
    <property type="entry name" value="M1_LTA-4_hydro/amino_C_sf"/>
</dbReference>
<evidence type="ECO:0000256" key="11">
    <source>
        <dbReference type="PIRSR" id="PIRSR634015-3"/>
    </source>
</evidence>
<feature type="active site" description="Proton acceptor" evidence="9">
    <location>
        <position position="164"/>
    </location>
</feature>
<organism evidence="13 14">
    <name type="scientific">Cichlidogyrus casuarinus</name>
    <dbReference type="NCBI Taxonomy" id="1844966"/>
    <lineage>
        <taxon>Eukaryota</taxon>
        <taxon>Metazoa</taxon>
        <taxon>Spiralia</taxon>
        <taxon>Lophotrochozoa</taxon>
        <taxon>Platyhelminthes</taxon>
        <taxon>Monogenea</taxon>
        <taxon>Monopisthocotylea</taxon>
        <taxon>Dactylogyridea</taxon>
        <taxon>Ancyrocephalidae</taxon>
        <taxon>Cichlidogyrus</taxon>
    </lineage>
</organism>
<dbReference type="GO" id="GO:0046872">
    <property type="term" value="F:metal ion binding"/>
    <property type="evidence" value="ECO:0007669"/>
    <property type="project" value="UniProtKB-KW"/>
</dbReference>
<dbReference type="AlphaFoldDB" id="A0ABD2QNF4"/>
<keyword evidence="7 11" id="KW-0862">Zinc</keyword>
<dbReference type="InterPro" id="IPR042097">
    <property type="entry name" value="Aminopeptidase_N-like_N_sf"/>
</dbReference>
<feature type="binding site" evidence="10">
    <location>
        <begin position="422"/>
        <end position="424"/>
    </location>
    <ligand>
        <name>a peptide</name>
        <dbReference type="ChEBI" id="CHEBI:60466"/>
    </ligand>
</feature>
<evidence type="ECO:0000256" key="5">
    <source>
        <dbReference type="ARBA" id="ARBA00022723"/>
    </source>
</evidence>
<sequence>MTKDELQPFMFSQCQAIHARSIFPCQDTPSVKFTYSARVQSPENIVVLMSAVKKDAQLFEQKIPIPSYLFSIAAGALASKSIGPRSCVWAEPSLVEESVNEFSQCEEMLKAAESFCGPYMWGVYDLLILPPSFPYGGMENPCLTFVTPTLLAGDRSLANVVAHEIAHSWTGNLVTNKDWNHFWLNEGHTVYLERLIIGRLFGEEMRMAHLQSGYKSLVSCIKSVDPRITKLVLDVDLHPDDTFSRIPYEKGSLLLYFLETKYGKEKMLLWLKKYLSRGPHDEALDTDQWLQFLCETLDPEARLSVDWDMWLHQTGLPCWDPKFNSDLLNQCQEVSEFLLRNDDCEKFCEGFKNFNSFQKENILNLLEGDEIRPDLLLAIDEELQLSNVKNCEIRFNWSMLCIKNKVTNRADACFEFLNSVGRMKYARPLYKFVQYSCLV</sequence>
<keyword evidence="8" id="KW-0482">Metalloprotease</keyword>
<dbReference type="Pfam" id="PF09127">
    <property type="entry name" value="Leuk-A4-hydro_C"/>
    <property type="match status" value="1"/>
</dbReference>
<dbReference type="SUPFAM" id="SSF55486">
    <property type="entry name" value="Metalloproteases ('zincins'), catalytic domain"/>
    <property type="match status" value="1"/>
</dbReference>
<dbReference type="PANTHER" id="PTHR45726">
    <property type="entry name" value="LEUKOTRIENE A-4 HYDROLASE"/>
    <property type="match status" value="1"/>
</dbReference>
<evidence type="ECO:0000313" key="14">
    <source>
        <dbReference type="Proteomes" id="UP001626550"/>
    </source>
</evidence>
<evidence type="ECO:0000256" key="3">
    <source>
        <dbReference type="ARBA" id="ARBA00022490"/>
    </source>
</evidence>
<dbReference type="Pfam" id="PF01433">
    <property type="entry name" value="Peptidase_M1"/>
    <property type="match status" value="1"/>
</dbReference>
<evidence type="ECO:0000256" key="2">
    <source>
        <dbReference type="ARBA" id="ARBA00010136"/>
    </source>
</evidence>
<evidence type="ECO:0000256" key="9">
    <source>
        <dbReference type="PIRSR" id="PIRSR634015-1"/>
    </source>
</evidence>
<dbReference type="GO" id="GO:0008237">
    <property type="term" value="F:metallopeptidase activity"/>
    <property type="evidence" value="ECO:0007669"/>
    <property type="project" value="UniProtKB-KW"/>
</dbReference>